<dbReference type="AlphaFoldDB" id="A0A8S9N3P8"/>
<accession>A0A8S9N3P8</accession>
<evidence type="ECO:0000313" key="2">
    <source>
        <dbReference type="Proteomes" id="UP000712600"/>
    </source>
</evidence>
<proteinExistence type="predicted"/>
<dbReference type="EMBL" id="QGKX02002183">
    <property type="protein sequence ID" value="KAF3488179.1"/>
    <property type="molecule type" value="Genomic_DNA"/>
</dbReference>
<organism evidence="1 2">
    <name type="scientific">Brassica cretica</name>
    <name type="common">Mustard</name>
    <dbReference type="NCBI Taxonomy" id="69181"/>
    <lineage>
        <taxon>Eukaryota</taxon>
        <taxon>Viridiplantae</taxon>
        <taxon>Streptophyta</taxon>
        <taxon>Embryophyta</taxon>
        <taxon>Tracheophyta</taxon>
        <taxon>Spermatophyta</taxon>
        <taxon>Magnoliopsida</taxon>
        <taxon>eudicotyledons</taxon>
        <taxon>Gunneridae</taxon>
        <taxon>Pentapetalae</taxon>
        <taxon>rosids</taxon>
        <taxon>malvids</taxon>
        <taxon>Brassicales</taxon>
        <taxon>Brassicaceae</taxon>
        <taxon>Brassiceae</taxon>
        <taxon>Brassica</taxon>
    </lineage>
</organism>
<reference evidence="1" key="1">
    <citation type="submission" date="2019-12" db="EMBL/GenBank/DDBJ databases">
        <title>Genome sequencing and annotation of Brassica cretica.</title>
        <authorList>
            <person name="Studholme D.J."/>
            <person name="Sarris P."/>
        </authorList>
    </citation>
    <scope>NUCLEOTIDE SEQUENCE</scope>
    <source>
        <strain evidence="1">PFS-109/04</strain>
        <tissue evidence="1">Leaf</tissue>
    </source>
</reference>
<evidence type="ECO:0000313" key="1">
    <source>
        <dbReference type="EMBL" id="KAF3488179.1"/>
    </source>
</evidence>
<name>A0A8S9N3P8_BRACR</name>
<dbReference type="Proteomes" id="UP000712600">
    <property type="component" value="Unassembled WGS sequence"/>
</dbReference>
<gene>
    <name evidence="1" type="ORF">F2Q69_00057304</name>
</gene>
<sequence>MAEEISKSTGDSSAATNAAKSKWKILRPNSLRWIPTSTDNTIAAEKRLLSILKYNLIL</sequence>
<comment type="caution">
    <text evidence="1">The sequence shown here is derived from an EMBL/GenBank/DDBJ whole genome shotgun (WGS) entry which is preliminary data.</text>
</comment>
<protein>
    <submittedName>
        <fullName evidence="1">Uncharacterized protein</fullName>
    </submittedName>
</protein>